<proteinExistence type="predicted"/>
<organism evidence="1 2">
    <name type="scientific">Nesidiocoris tenuis</name>
    <dbReference type="NCBI Taxonomy" id="355587"/>
    <lineage>
        <taxon>Eukaryota</taxon>
        <taxon>Metazoa</taxon>
        <taxon>Ecdysozoa</taxon>
        <taxon>Arthropoda</taxon>
        <taxon>Hexapoda</taxon>
        <taxon>Insecta</taxon>
        <taxon>Pterygota</taxon>
        <taxon>Neoptera</taxon>
        <taxon>Paraneoptera</taxon>
        <taxon>Hemiptera</taxon>
        <taxon>Heteroptera</taxon>
        <taxon>Panheteroptera</taxon>
        <taxon>Cimicomorpha</taxon>
        <taxon>Miridae</taxon>
        <taxon>Dicyphina</taxon>
        <taxon>Nesidiocoris</taxon>
    </lineage>
</organism>
<dbReference type="AlphaFoldDB" id="A0A6H5GE39"/>
<name>A0A6H5GE39_9HEMI</name>
<evidence type="ECO:0000313" key="1">
    <source>
        <dbReference type="EMBL" id="CAB0000875.1"/>
    </source>
</evidence>
<accession>A0A6H5GE39</accession>
<evidence type="ECO:0000313" key="2">
    <source>
        <dbReference type="Proteomes" id="UP000479000"/>
    </source>
</evidence>
<protein>
    <submittedName>
        <fullName evidence="1">Uncharacterized protein</fullName>
    </submittedName>
</protein>
<sequence length="150" mass="17672">MREQSDQFTPVIISEERIFALSGADIFESLLPITMEFEPGTFKRPRHFEAQGLKACRRCQVRILPESEIFAISRLIGIKFYNSTIIVQKNLKKVLREIMVFFCQYPPWTRKHVLERILRKSCSSAFFRTSDPIFDLRTITILPSTRKVWK</sequence>
<dbReference type="Proteomes" id="UP000479000">
    <property type="component" value="Unassembled WGS sequence"/>
</dbReference>
<dbReference type="EMBL" id="CADCXU010010153">
    <property type="protein sequence ID" value="CAB0000875.1"/>
    <property type="molecule type" value="Genomic_DNA"/>
</dbReference>
<gene>
    <name evidence="1" type="ORF">NTEN_LOCUS6662</name>
</gene>
<keyword evidence="2" id="KW-1185">Reference proteome</keyword>
<reference evidence="1 2" key="1">
    <citation type="submission" date="2020-02" db="EMBL/GenBank/DDBJ databases">
        <authorList>
            <person name="Ferguson B K."/>
        </authorList>
    </citation>
    <scope>NUCLEOTIDE SEQUENCE [LARGE SCALE GENOMIC DNA]</scope>
</reference>